<keyword evidence="2" id="KW-1185">Reference proteome</keyword>
<dbReference type="AlphaFoldDB" id="A0A6N7EIU0"/>
<sequence>MTTVHGKNRSQSNIALISAGAALLGSIVGVSGGLFGTHLQSTAEDRRMERSERQAAYVRLIAAVEAAGSDLAASEPCESRGSPQRDTVQLANDQMESVRNAAAEVYLVGSVAAAAASERIATTADDVAVGILLCETSPTSGVQELYDELDAFTSLARSDIAGRSR</sequence>
<reference evidence="1 2" key="1">
    <citation type="submission" date="2019-10" db="EMBL/GenBank/DDBJ databases">
        <title>Georgenia wutianyii sp. nov. and Georgenia yuyongxinii sp. nov. isolated from plateau pika (Ochotona curzoniae) in the Qinghai-Tibet plateau of China.</title>
        <authorList>
            <person name="Tian Z."/>
        </authorList>
    </citation>
    <scope>NUCLEOTIDE SEQUENCE [LARGE SCALE GENOMIC DNA]</scope>
    <source>
        <strain evidence="1 2">JCM 19765</strain>
    </source>
</reference>
<dbReference type="Proteomes" id="UP000437709">
    <property type="component" value="Unassembled WGS sequence"/>
</dbReference>
<gene>
    <name evidence="1" type="ORF">GB881_07995</name>
</gene>
<name>A0A6N7EIU0_9MICO</name>
<protein>
    <submittedName>
        <fullName evidence="1">Uncharacterized protein</fullName>
    </submittedName>
</protein>
<proteinExistence type="predicted"/>
<dbReference type="EMBL" id="WHPC01000023">
    <property type="protein sequence ID" value="MPV36993.1"/>
    <property type="molecule type" value="Genomic_DNA"/>
</dbReference>
<organism evidence="1 2">
    <name type="scientific">Georgenia subflava</name>
    <dbReference type="NCBI Taxonomy" id="1622177"/>
    <lineage>
        <taxon>Bacteria</taxon>
        <taxon>Bacillati</taxon>
        <taxon>Actinomycetota</taxon>
        <taxon>Actinomycetes</taxon>
        <taxon>Micrococcales</taxon>
        <taxon>Bogoriellaceae</taxon>
        <taxon>Georgenia</taxon>
    </lineage>
</organism>
<accession>A0A6N7EIU0</accession>
<dbReference type="RefSeq" id="WP_152194143.1">
    <property type="nucleotide sequence ID" value="NZ_VUKD01000001.1"/>
</dbReference>
<evidence type="ECO:0000313" key="1">
    <source>
        <dbReference type="EMBL" id="MPV36993.1"/>
    </source>
</evidence>
<evidence type="ECO:0000313" key="2">
    <source>
        <dbReference type="Proteomes" id="UP000437709"/>
    </source>
</evidence>
<comment type="caution">
    <text evidence="1">The sequence shown here is derived from an EMBL/GenBank/DDBJ whole genome shotgun (WGS) entry which is preliminary data.</text>
</comment>